<comment type="caution">
    <text evidence="1">The sequence shown here is derived from an EMBL/GenBank/DDBJ whole genome shotgun (WGS) entry which is preliminary data.</text>
</comment>
<evidence type="ECO:0000313" key="2">
    <source>
        <dbReference type="Proteomes" id="UP000003240"/>
    </source>
</evidence>
<dbReference type="Proteomes" id="UP000003240">
    <property type="component" value="Unassembled WGS sequence"/>
</dbReference>
<reference evidence="1 2" key="1">
    <citation type="journal article" date="2011" name="EMBO J.">
        <title>Structural diversity of bacterial flagellar motors.</title>
        <authorList>
            <person name="Chen S."/>
            <person name="Beeby M."/>
            <person name="Murphy G.E."/>
            <person name="Leadbetter J.R."/>
            <person name="Hendrixson D.R."/>
            <person name="Briegel A."/>
            <person name="Li Z."/>
            <person name="Shi J."/>
            <person name="Tocheva E.I."/>
            <person name="Muller A."/>
            <person name="Dobro M.J."/>
            <person name="Jensen G.J."/>
        </authorList>
    </citation>
    <scope>NUCLEOTIDE SEQUENCE [LARGE SCALE GENOMIC DNA]</scope>
    <source>
        <strain evidence="1 2">DSM 6540</strain>
    </source>
</reference>
<dbReference type="EMBL" id="AFGF01000016">
    <property type="protein sequence ID" value="EGO65608.1"/>
    <property type="molecule type" value="Genomic_DNA"/>
</dbReference>
<protein>
    <submittedName>
        <fullName evidence="1">Uncharacterized protein</fullName>
    </submittedName>
</protein>
<organism evidence="1 2">
    <name type="scientific">Acetonema longum DSM 6540</name>
    <dbReference type="NCBI Taxonomy" id="1009370"/>
    <lineage>
        <taxon>Bacteria</taxon>
        <taxon>Bacillati</taxon>
        <taxon>Bacillota</taxon>
        <taxon>Negativicutes</taxon>
        <taxon>Acetonemataceae</taxon>
        <taxon>Acetonema</taxon>
    </lineage>
</organism>
<dbReference type="AlphaFoldDB" id="F7NE96"/>
<name>F7NE96_9FIRM</name>
<sequence length="65" mass="8037">MKCLNSRKLQDRQANFACLIYFRHQSIFKEKIGLYSNIFSVYNKFKRERVFLIFLNRKKGNYYDM</sequence>
<accession>F7NE96</accession>
<proteinExistence type="predicted"/>
<keyword evidence="2" id="KW-1185">Reference proteome</keyword>
<evidence type="ECO:0000313" key="1">
    <source>
        <dbReference type="EMBL" id="EGO65608.1"/>
    </source>
</evidence>
<gene>
    <name evidence="1" type="ORF">ALO_01794</name>
</gene>